<keyword evidence="9" id="KW-1185">Reference proteome</keyword>
<keyword evidence="7" id="KW-1003">Cell membrane</keyword>
<keyword evidence="3 7" id="KW-0375">Hydrogen ion transport</keyword>
<comment type="function">
    <text evidence="7">This protein is part of the stalk that links CF(0) to CF(1). It either transmits conformational changes from CF(0) to CF(1) or is implicated in proton conduction.</text>
</comment>
<dbReference type="GO" id="GO:0046933">
    <property type="term" value="F:proton-transporting ATP synthase activity, rotational mechanism"/>
    <property type="evidence" value="ECO:0007669"/>
    <property type="project" value="UniProtKB-UniRule"/>
</dbReference>
<evidence type="ECO:0000313" key="8">
    <source>
        <dbReference type="EMBL" id="NHF62948.1"/>
    </source>
</evidence>
<dbReference type="PRINTS" id="PR00125">
    <property type="entry name" value="ATPASEDELTA"/>
</dbReference>
<proteinExistence type="inferred from homology"/>
<evidence type="ECO:0000256" key="6">
    <source>
        <dbReference type="ARBA" id="ARBA00023310"/>
    </source>
</evidence>
<comment type="function">
    <text evidence="7">F(1)F(0) ATP synthase produces ATP from ADP in the presence of a proton or sodium gradient. F-type ATPases consist of two structural domains, F(1) containing the extramembraneous catalytic core and F(0) containing the membrane proton channel, linked together by a central stalk and a peripheral stalk. During catalysis, ATP synthesis in the catalytic domain of F(1) is coupled via a rotary mechanism of the central stalk subunits to proton translocation.</text>
</comment>
<dbReference type="NCBIfam" id="NF009967">
    <property type="entry name" value="PRK13430.1"/>
    <property type="match status" value="1"/>
</dbReference>
<evidence type="ECO:0000256" key="7">
    <source>
        <dbReference type="HAMAP-Rule" id="MF_01416"/>
    </source>
</evidence>
<evidence type="ECO:0000256" key="5">
    <source>
        <dbReference type="ARBA" id="ARBA00023136"/>
    </source>
</evidence>
<dbReference type="Proteomes" id="UP000818266">
    <property type="component" value="Unassembled WGS sequence"/>
</dbReference>
<comment type="caution">
    <text evidence="8">The sequence shown here is derived from an EMBL/GenBank/DDBJ whole genome shotgun (WGS) entry which is preliminary data.</text>
</comment>
<protein>
    <recommendedName>
        <fullName evidence="7">ATP synthase subunit delta</fullName>
    </recommendedName>
    <alternativeName>
        <fullName evidence="7">ATP synthase F(1) sector subunit delta</fullName>
    </alternativeName>
    <alternativeName>
        <fullName evidence="7">F-type ATPase subunit delta</fullName>
        <shortName evidence="7">F-ATPase subunit delta</shortName>
    </alternativeName>
</protein>
<dbReference type="GO" id="GO:0045259">
    <property type="term" value="C:proton-transporting ATP synthase complex"/>
    <property type="evidence" value="ECO:0007669"/>
    <property type="project" value="UniProtKB-KW"/>
</dbReference>
<dbReference type="HAMAP" id="MF_01416">
    <property type="entry name" value="ATP_synth_delta_bact"/>
    <property type="match status" value="1"/>
</dbReference>
<keyword evidence="2 7" id="KW-0813">Transport</keyword>
<evidence type="ECO:0000256" key="1">
    <source>
        <dbReference type="ARBA" id="ARBA00004370"/>
    </source>
</evidence>
<evidence type="ECO:0000256" key="3">
    <source>
        <dbReference type="ARBA" id="ARBA00022781"/>
    </source>
</evidence>
<keyword evidence="7" id="KW-0139">CF(1)</keyword>
<accession>A0A9E5JLR2</accession>
<reference evidence="8 9" key="1">
    <citation type="submission" date="2019-06" db="EMBL/GenBank/DDBJ databases">
        <authorList>
            <person name="De-Chao Zhang Q."/>
        </authorList>
    </citation>
    <scope>NUCLEOTIDE SEQUENCE [LARGE SCALE GENOMIC DNA]</scope>
    <source>
        <strain evidence="8 9">KN1116</strain>
    </source>
</reference>
<comment type="similarity">
    <text evidence="7">Belongs to the ATPase delta chain family.</text>
</comment>
<keyword evidence="5 7" id="KW-0472">Membrane</keyword>
<evidence type="ECO:0000313" key="9">
    <source>
        <dbReference type="Proteomes" id="UP000818266"/>
    </source>
</evidence>
<keyword evidence="6 7" id="KW-0066">ATP synthesis</keyword>
<dbReference type="Pfam" id="PF00213">
    <property type="entry name" value="OSCP"/>
    <property type="match status" value="1"/>
</dbReference>
<keyword evidence="4 7" id="KW-0406">Ion transport</keyword>
<dbReference type="PANTHER" id="PTHR11910">
    <property type="entry name" value="ATP SYNTHASE DELTA CHAIN"/>
    <property type="match status" value="1"/>
</dbReference>
<dbReference type="InterPro" id="IPR000711">
    <property type="entry name" value="ATPase_OSCP/dsu"/>
</dbReference>
<gene>
    <name evidence="7" type="primary">atpH</name>
    <name evidence="8" type="ORF">FK219_006810</name>
</gene>
<evidence type="ECO:0000256" key="4">
    <source>
        <dbReference type="ARBA" id="ARBA00023065"/>
    </source>
</evidence>
<comment type="subcellular location">
    <subcellularLocation>
        <location evidence="7">Cell membrane</location>
        <topology evidence="7">Peripheral membrane protein</topology>
    </subcellularLocation>
    <subcellularLocation>
        <location evidence="1">Membrane</location>
    </subcellularLocation>
</comment>
<organism evidence="8 9">
    <name type="scientific">Microcella pacifica</name>
    <dbReference type="NCBI Taxonomy" id="2591847"/>
    <lineage>
        <taxon>Bacteria</taxon>
        <taxon>Bacillati</taxon>
        <taxon>Actinomycetota</taxon>
        <taxon>Actinomycetes</taxon>
        <taxon>Micrococcales</taxon>
        <taxon>Microbacteriaceae</taxon>
        <taxon>Microcella</taxon>
    </lineage>
</organism>
<sequence>MGSATRSALEAARSALAATKSVDLTTGEQLLAASRTIGTSTQLQSALTDPSASPKDKEALLSALFGSLPPAALALLTAMAQQRWSNAEEFLAGLEEIGIRAVASSTSAEAGLEAELFTFGAAVASDAELELALGSKRGSAEGKRSLVESLLADNASTQAVAIAGHLVQQPRGRRIGELVRTGAAIVADSFGKGIATVSVARPLSDEQRASIGAMLRERYGRDHTLNQVIDPALVGGVRVQVGDDVIDGSVAARLAELTLRLAG</sequence>
<evidence type="ECO:0000256" key="2">
    <source>
        <dbReference type="ARBA" id="ARBA00022448"/>
    </source>
</evidence>
<reference evidence="8 9" key="2">
    <citation type="submission" date="2020-03" db="EMBL/GenBank/DDBJ databases">
        <title>Chryseoglobus sp. isolated from a deep-sea seamount.</title>
        <authorList>
            <person name="Zhang D.-C."/>
        </authorList>
    </citation>
    <scope>NUCLEOTIDE SEQUENCE [LARGE SCALE GENOMIC DNA]</scope>
    <source>
        <strain evidence="8 9">KN1116</strain>
    </source>
</reference>
<dbReference type="EMBL" id="VIKT02000009">
    <property type="protein sequence ID" value="NHF62948.1"/>
    <property type="molecule type" value="Genomic_DNA"/>
</dbReference>
<dbReference type="RefSeq" id="WP_152583440.1">
    <property type="nucleotide sequence ID" value="NZ_VIKT02000009.1"/>
</dbReference>
<dbReference type="OrthoDB" id="5242917at2"/>
<dbReference type="AlphaFoldDB" id="A0A9E5JLR2"/>
<name>A0A9E5JLR2_9MICO</name>
<dbReference type="GO" id="GO:0005886">
    <property type="term" value="C:plasma membrane"/>
    <property type="evidence" value="ECO:0007669"/>
    <property type="project" value="UniProtKB-SubCell"/>
</dbReference>